<dbReference type="EMBL" id="CP034562">
    <property type="protein sequence ID" value="AZQ61117.1"/>
    <property type="molecule type" value="Genomic_DNA"/>
</dbReference>
<dbReference type="KEGG" id="fll:EI427_02450"/>
<evidence type="ECO:0000256" key="1">
    <source>
        <dbReference type="SAM" id="SignalP"/>
    </source>
</evidence>
<evidence type="ECO:0000259" key="2">
    <source>
        <dbReference type="Pfam" id="PF10988"/>
    </source>
</evidence>
<feature type="signal peptide" evidence="1">
    <location>
        <begin position="1"/>
        <end position="20"/>
    </location>
</feature>
<evidence type="ECO:0000313" key="3">
    <source>
        <dbReference type="EMBL" id="AZQ61117.1"/>
    </source>
</evidence>
<feature type="chain" id="PRO_5018778015" evidence="1">
    <location>
        <begin position="21"/>
        <end position="228"/>
    </location>
</feature>
<dbReference type="AlphaFoldDB" id="A0A3Q9FJL8"/>
<dbReference type="PANTHER" id="PTHR39200">
    <property type="entry name" value="HYPOTHETICAL EXPORTED PROTEIN"/>
    <property type="match status" value="1"/>
</dbReference>
<dbReference type="Proteomes" id="UP000267268">
    <property type="component" value="Chromosome 1"/>
</dbReference>
<dbReference type="Pfam" id="PF10988">
    <property type="entry name" value="DUF2807"/>
    <property type="match status" value="1"/>
</dbReference>
<dbReference type="OrthoDB" id="680270at2"/>
<protein>
    <submittedName>
        <fullName evidence="3">DUF2807 domain-containing protein</fullName>
    </submittedName>
</protein>
<dbReference type="Gene3D" id="2.160.20.120">
    <property type="match status" value="1"/>
</dbReference>
<evidence type="ECO:0000313" key="4">
    <source>
        <dbReference type="Proteomes" id="UP000267268"/>
    </source>
</evidence>
<dbReference type="RefSeq" id="WP_126611234.1">
    <property type="nucleotide sequence ID" value="NZ_CP034562.1"/>
</dbReference>
<keyword evidence="1" id="KW-0732">Signal</keyword>
<accession>A0A3Q9FJL8</accession>
<feature type="domain" description="Putative auto-transporter adhesin head GIN" evidence="2">
    <location>
        <begin position="30"/>
        <end position="211"/>
    </location>
</feature>
<organism evidence="3 4">
    <name type="scientific">Flammeovirga pectinis</name>
    <dbReference type="NCBI Taxonomy" id="2494373"/>
    <lineage>
        <taxon>Bacteria</taxon>
        <taxon>Pseudomonadati</taxon>
        <taxon>Bacteroidota</taxon>
        <taxon>Cytophagia</taxon>
        <taxon>Cytophagales</taxon>
        <taxon>Flammeovirgaceae</taxon>
        <taxon>Flammeovirga</taxon>
    </lineage>
</organism>
<dbReference type="InterPro" id="IPR021255">
    <property type="entry name" value="DUF2807"/>
</dbReference>
<dbReference type="PANTHER" id="PTHR39200:SF1">
    <property type="entry name" value="AUTO-TRANSPORTER ADHESIN HEAD GIN DOMAIN-CONTAINING PROTEIN-RELATED"/>
    <property type="match status" value="1"/>
</dbReference>
<sequence>MNYKFILSTLLLLFTTFLYAQEETTRSLDNFEKIKISGSFDVEVSHSNENTATIIVHGKTKTTDIITEITNGKLSIYPRKGVRNVNAEVRISYTEKLSGISFSGSSDIISKGILETDDIEIAGSGSGSFSGEINANTIETSLSGSGELYLKGNANSLSISVSGSADIDTKGLEAKIVTISVSGSGDVDCFATEEITARVSGSGDIRYKGQPTRTKIKVSGSGDIEQIN</sequence>
<keyword evidence="4" id="KW-1185">Reference proteome</keyword>
<name>A0A3Q9FJL8_9BACT</name>
<reference evidence="3 4" key="1">
    <citation type="submission" date="2018-12" db="EMBL/GenBank/DDBJ databases">
        <title>Flammeovirga pectinis sp. nov., isolated from the gut of the Korean scallop, Patinopecten yessoensis.</title>
        <authorList>
            <person name="Bae J.-W."/>
            <person name="Jeong Y.-S."/>
            <person name="Kang W."/>
        </authorList>
    </citation>
    <scope>NUCLEOTIDE SEQUENCE [LARGE SCALE GENOMIC DNA]</scope>
    <source>
        <strain evidence="3 4">L12M1</strain>
    </source>
</reference>
<gene>
    <name evidence="3" type="ORF">EI427_02450</name>
</gene>
<proteinExistence type="predicted"/>